<feature type="compositionally biased region" description="Pro residues" evidence="4">
    <location>
        <begin position="564"/>
        <end position="593"/>
    </location>
</feature>
<evidence type="ECO:0008006" key="8">
    <source>
        <dbReference type="Google" id="ProtNLM"/>
    </source>
</evidence>
<feature type="region of interest" description="Disordered" evidence="4">
    <location>
        <begin position="389"/>
        <end position="444"/>
    </location>
</feature>
<feature type="compositionally biased region" description="Low complexity" evidence="4">
    <location>
        <begin position="343"/>
        <end position="358"/>
    </location>
</feature>
<organism evidence="6 7">
    <name type="scientific">Mycobacterium gordonae</name>
    <dbReference type="NCBI Taxonomy" id="1778"/>
    <lineage>
        <taxon>Bacteria</taxon>
        <taxon>Bacillati</taxon>
        <taxon>Actinomycetota</taxon>
        <taxon>Actinomycetes</taxon>
        <taxon>Mycobacteriales</taxon>
        <taxon>Mycobacteriaceae</taxon>
        <taxon>Mycobacterium</taxon>
    </lineage>
</organism>
<keyword evidence="7" id="KW-1185">Reference proteome</keyword>
<dbReference type="Gene3D" id="3.90.640.10">
    <property type="entry name" value="Actin, Chain A, domain 4"/>
    <property type="match status" value="1"/>
</dbReference>
<evidence type="ECO:0000256" key="4">
    <source>
        <dbReference type="SAM" id="MobiDB-lite"/>
    </source>
</evidence>
<comment type="caution">
    <text evidence="6">The sequence shown here is derived from an EMBL/GenBank/DDBJ whole genome shotgun (WGS) entry which is preliminary data.</text>
</comment>
<dbReference type="PANTHER" id="PTHR42749:SF1">
    <property type="entry name" value="CELL SHAPE-DETERMINING PROTEIN MREB"/>
    <property type="match status" value="1"/>
</dbReference>
<evidence type="ECO:0000256" key="1">
    <source>
        <dbReference type="ARBA" id="ARBA00022741"/>
    </source>
</evidence>
<evidence type="ECO:0000313" key="6">
    <source>
        <dbReference type="EMBL" id="ORV70249.1"/>
    </source>
</evidence>
<evidence type="ECO:0000313" key="7">
    <source>
        <dbReference type="Proteomes" id="UP000193928"/>
    </source>
</evidence>
<feature type="compositionally biased region" description="Pro residues" evidence="4">
    <location>
        <begin position="359"/>
        <end position="369"/>
    </location>
</feature>
<keyword evidence="5" id="KW-0472">Membrane</keyword>
<protein>
    <recommendedName>
        <fullName evidence="8">Molecular chaperone</fullName>
    </recommendedName>
</protein>
<dbReference type="GO" id="GO:0140662">
    <property type="term" value="F:ATP-dependent protein folding chaperone"/>
    <property type="evidence" value="ECO:0007669"/>
    <property type="project" value="InterPro"/>
</dbReference>
<dbReference type="Proteomes" id="UP000193928">
    <property type="component" value="Unassembled WGS sequence"/>
</dbReference>
<feature type="compositionally biased region" description="Low complexity" evidence="4">
    <location>
        <begin position="407"/>
        <end position="423"/>
    </location>
</feature>
<dbReference type="SUPFAM" id="SSF53067">
    <property type="entry name" value="Actin-like ATPase domain"/>
    <property type="match status" value="1"/>
</dbReference>
<dbReference type="RefSeq" id="WP_085088607.1">
    <property type="nucleotide sequence ID" value="NZ_JACKSU010000054.1"/>
</dbReference>
<keyword evidence="1" id="KW-0547">Nucleotide-binding</keyword>
<keyword evidence="5" id="KW-1133">Transmembrane helix</keyword>
<dbReference type="GO" id="GO:0005524">
    <property type="term" value="F:ATP binding"/>
    <property type="evidence" value="ECO:0007669"/>
    <property type="project" value="UniProtKB-KW"/>
</dbReference>
<evidence type="ECO:0000256" key="2">
    <source>
        <dbReference type="ARBA" id="ARBA00022840"/>
    </source>
</evidence>
<evidence type="ECO:0000256" key="3">
    <source>
        <dbReference type="ARBA" id="ARBA00023186"/>
    </source>
</evidence>
<evidence type="ECO:0000256" key="5">
    <source>
        <dbReference type="SAM" id="Phobius"/>
    </source>
</evidence>
<feature type="compositionally biased region" description="Low complexity" evidence="4">
    <location>
        <begin position="516"/>
        <end position="537"/>
    </location>
</feature>
<keyword evidence="2" id="KW-0067">ATP-binding</keyword>
<feature type="compositionally biased region" description="Low complexity" evidence="4">
    <location>
        <begin position="544"/>
        <end position="563"/>
    </location>
</feature>
<dbReference type="Gene3D" id="3.30.420.40">
    <property type="match status" value="2"/>
</dbReference>
<feature type="region of interest" description="Disordered" evidence="4">
    <location>
        <begin position="343"/>
        <end position="375"/>
    </location>
</feature>
<feature type="region of interest" description="Disordered" evidence="4">
    <location>
        <begin position="473"/>
        <end position="620"/>
    </location>
</feature>
<dbReference type="EMBL" id="LQOY01000227">
    <property type="protein sequence ID" value="ORV70249.1"/>
    <property type="molecule type" value="Genomic_DNA"/>
</dbReference>
<feature type="compositionally biased region" description="Low complexity" evidence="4">
    <location>
        <begin position="594"/>
        <end position="604"/>
    </location>
</feature>
<feature type="transmembrane region" description="Helical" evidence="5">
    <location>
        <begin position="446"/>
        <end position="472"/>
    </location>
</feature>
<proteinExistence type="predicted"/>
<keyword evidence="3" id="KW-0143">Chaperone</keyword>
<dbReference type="PANTHER" id="PTHR42749">
    <property type="entry name" value="CELL SHAPE-DETERMINING PROTEIN MREB"/>
    <property type="match status" value="1"/>
</dbReference>
<dbReference type="Pfam" id="PF00012">
    <property type="entry name" value="HSP70"/>
    <property type="match status" value="1"/>
</dbReference>
<reference evidence="6 7" key="1">
    <citation type="submission" date="2016-01" db="EMBL/GenBank/DDBJ databases">
        <title>The new phylogeny of the genus Mycobacterium.</title>
        <authorList>
            <person name="Tarcisio F."/>
            <person name="Conor M."/>
            <person name="Antonella G."/>
            <person name="Elisabetta G."/>
            <person name="Giulia F.S."/>
            <person name="Sara T."/>
            <person name="Anna F."/>
            <person name="Clotilde B."/>
            <person name="Roberto B."/>
            <person name="Veronica D.S."/>
            <person name="Fabio R."/>
            <person name="Monica P."/>
            <person name="Olivier J."/>
            <person name="Enrico T."/>
            <person name="Nicola S."/>
        </authorList>
    </citation>
    <scope>NUCLEOTIDE SEQUENCE [LARGE SCALE GENOMIC DNA]</scope>
    <source>
        <strain evidence="6 7">DSM 44160</strain>
    </source>
</reference>
<accession>A0A1X1VMM5</accession>
<sequence length="620" mass="62857">MADGARPALGLSIGATNLAAVTPDHAITRKPVLTLYRQRPPEVGVPSENPRLDEPGLVITDFVDRVGDRVGIVAADGSVHRSEALVADGLRALAYAATGGRALPDNVAVTYPAHWAPAAVDALGGAVSRVSEWSHQATPVTLIPDAAAAVFAVRANPGIPARGNVAVCDFGGSGTSITLVDASADYQPLGPTVRHHDFSGDLVDQSLLSYVMSEMPGTGSFDPSATAAIGSLNRLRAACRTAKERLSATTVTTLSEAVPGLRGEIRLTRNELEETIRGSLDGVVGVLEESLRRNASGLVAIVTVGGGANIPAVTTSLSGRFGVPVITTPRPQLTAAIGGALRAARGPGDTSATTLTPAASPPVAPPAPEPSAEEYQDVPAAAPVSAMQPALAWSEAQDESRLMPALASDSGSASGSGSGYTAARPQMKFEREERPEPEPKASPIPWYRLPAVIIISTVVAVLLVGTAVAIGLTSHGKGSKSPGVNTTPRSSAPPPATTSESPSPEPPPASTPEPAPTTQAPAPRPQTQAPAPVQTTQAPPPTTEAPAPATTTVPPATTTQPPVTTAPPVPQVPQLPGPANPNPPAPPPIPQIPQIPGLPQLPGIANVPAVPAVPGRLQAG</sequence>
<dbReference type="InterPro" id="IPR013126">
    <property type="entry name" value="Hsp_70_fam"/>
</dbReference>
<feature type="compositionally biased region" description="Pro residues" evidence="4">
    <location>
        <begin position="503"/>
        <end position="515"/>
    </location>
</feature>
<gene>
    <name evidence="6" type="ORF">AWC08_05405</name>
</gene>
<dbReference type="PRINTS" id="PR01217">
    <property type="entry name" value="PRICHEXTENSN"/>
</dbReference>
<keyword evidence="5" id="KW-0812">Transmembrane</keyword>
<name>A0A1X1VMM5_MYCGO</name>
<dbReference type="InterPro" id="IPR043129">
    <property type="entry name" value="ATPase_NBD"/>
</dbReference>
<feature type="compositionally biased region" description="Basic and acidic residues" evidence="4">
    <location>
        <begin position="427"/>
        <end position="439"/>
    </location>
</feature>
<dbReference type="AlphaFoldDB" id="A0A1X1VMM5"/>